<dbReference type="Proteomes" id="UP001059576">
    <property type="component" value="Chromosome"/>
</dbReference>
<reference evidence="9" key="1">
    <citation type="submission" date="2022-07" db="EMBL/GenBank/DDBJ databases">
        <title>Complete genome of Mycoplasma equigenitalium type strain T37.</title>
        <authorList>
            <person name="Spergser J."/>
        </authorList>
    </citation>
    <scope>NUCLEOTIDE SEQUENCE</scope>
    <source>
        <strain evidence="9">T37</strain>
    </source>
</reference>
<feature type="domain" description="ABC transmembrane type-1" evidence="8">
    <location>
        <begin position="1"/>
        <end position="136"/>
    </location>
</feature>
<keyword evidence="2 7" id="KW-0813">Transport</keyword>
<feature type="transmembrane region" description="Helical" evidence="7">
    <location>
        <begin position="79"/>
        <end position="98"/>
    </location>
</feature>
<evidence type="ECO:0000259" key="8">
    <source>
        <dbReference type="PROSITE" id="PS50928"/>
    </source>
</evidence>
<keyword evidence="10" id="KW-1185">Reference proteome</keyword>
<protein>
    <submittedName>
        <fullName evidence="9">ABC transporter permease subunit</fullName>
    </submittedName>
</protein>
<keyword evidence="4 7" id="KW-0812">Transmembrane</keyword>
<organism evidence="9 10">
    <name type="scientific">Mycoplasmopsis equigenitalium</name>
    <dbReference type="NCBI Taxonomy" id="114883"/>
    <lineage>
        <taxon>Bacteria</taxon>
        <taxon>Bacillati</taxon>
        <taxon>Mycoplasmatota</taxon>
        <taxon>Mycoplasmoidales</taxon>
        <taxon>Metamycoplasmataceae</taxon>
        <taxon>Mycoplasmopsis</taxon>
    </lineage>
</organism>
<keyword evidence="5 7" id="KW-1133">Transmembrane helix</keyword>
<accession>A0ABY5J506</accession>
<keyword evidence="3" id="KW-1003">Cell membrane</keyword>
<dbReference type="RefSeq" id="WP_256541817.1">
    <property type="nucleotide sequence ID" value="NZ_CP101808.1"/>
</dbReference>
<evidence type="ECO:0000256" key="1">
    <source>
        <dbReference type="ARBA" id="ARBA00004651"/>
    </source>
</evidence>
<name>A0ABY5J506_9BACT</name>
<evidence type="ECO:0000256" key="2">
    <source>
        <dbReference type="ARBA" id="ARBA00022448"/>
    </source>
</evidence>
<comment type="subcellular location">
    <subcellularLocation>
        <location evidence="1 7">Cell membrane</location>
        <topology evidence="1 7">Multi-pass membrane protein</topology>
    </subcellularLocation>
</comment>
<keyword evidence="6 7" id="KW-0472">Membrane</keyword>
<feature type="transmembrane region" description="Helical" evidence="7">
    <location>
        <begin position="118"/>
        <end position="143"/>
    </location>
</feature>
<comment type="similarity">
    <text evidence="7">Belongs to the binding-protein-dependent transport system permease family.</text>
</comment>
<gene>
    <name evidence="9" type="ORF">NPA09_02725</name>
</gene>
<dbReference type="Pfam" id="PF00528">
    <property type="entry name" value="BPD_transp_1"/>
    <property type="match status" value="1"/>
</dbReference>
<dbReference type="PROSITE" id="PS50928">
    <property type="entry name" value="ABC_TM1"/>
    <property type="match status" value="1"/>
</dbReference>
<evidence type="ECO:0000313" key="10">
    <source>
        <dbReference type="Proteomes" id="UP001059576"/>
    </source>
</evidence>
<evidence type="ECO:0000256" key="5">
    <source>
        <dbReference type="ARBA" id="ARBA00022989"/>
    </source>
</evidence>
<evidence type="ECO:0000256" key="3">
    <source>
        <dbReference type="ARBA" id="ARBA00022475"/>
    </source>
</evidence>
<dbReference type="PANTHER" id="PTHR43163:SF6">
    <property type="entry name" value="DIPEPTIDE TRANSPORT SYSTEM PERMEASE PROTEIN DPPB-RELATED"/>
    <property type="match status" value="1"/>
</dbReference>
<evidence type="ECO:0000256" key="6">
    <source>
        <dbReference type="ARBA" id="ARBA00023136"/>
    </source>
</evidence>
<dbReference type="Gene3D" id="1.10.3720.10">
    <property type="entry name" value="MetI-like"/>
    <property type="match status" value="1"/>
</dbReference>
<dbReference type="InterPro" id="IPR035906">
    <property type="entry name" value="MetI-like_sf"/>
</dbReference>
<feature type="transmembrane region" description="Helical" evidence="7">
    <location>
        <begin position="6"/>
        <end position="33"/>
    </location>
</feature>
<evidence type="ECO:0000256" key="7">
    <source>
        <dbReference type="RuleBase" id="RU363032"/>
    </source>
</evidence>
<dbReference type="EMBL" id="CP101808">
    <property type="protein sequence ID" value="UUD36788.1"/>
    <property type="molecule type" value="Genomic_DNA"/>
</dbReference>
<dbReference type="InterPro" id="IPR000515">
    <property type="entry name" value="MetI-like"/>
</dbReference>
<dbReference type="SUPFAM" id="SSF161098">
    <property type="entry name" value="MetI-like"/>
    <property type="match status" value="1"/>
</dbReference>
<proteinExistence type="inferred from homology"/>
<sequence>MYIESYYGSIFNTMVSLLLPILILVITILPLGISINYQILNKIIIGDYYKMAKANGANNMQLFVKVILKNWVIEYFEKVIYIYIYLLSYSMIIERFFYIPGQSFLFQYLGNPEYFALLMYSILLNIVIISLIKALAELIIFICEPQKQYYNIINWKVICKKLKMLRKA</sequence>
<dbReference type="PANTHER" id="PTHR43163">
    <property type="entry name" value="DIPEPTIDE TRANSPORT SYSTEM PERMEASE PROTEIN DPPB-RELATED"/>
    <property type="match status" value="1"/>
</dbReference>
<evidence type="ECO:0000313" key="9">
    <source>
        <dbReference type="EMBL" id="UUD36788.1"/>
    </source>
</evidence>
<evidence type="ECO:0000256" key="4">
    <source>
        <dbReference type="ARBA" id="ARBA00022692"/>
    </source>
</evidence>